<evidence type="ECO:0000259" key="1">
    <source>
        <dbReference type="Pfam" id="PF00644"/>
    </source>
</evidence>
<dbReference type="SUPFAM" id="SSF56399">
    <property type="entry name" value="ADP-ribosylation"/>
    <property type="match status" value="1"/>
</dbReference>
<feature type="domain" description="PARP catalytic" evidence="1">
    <location>
        <begin position="1031"/>
        <end position="1146"/>
    </location>
</feature>
<reference evidence="2 3" key="1">
    <citation type="submission" date="2016-03" db="EMBL/GenBank/DDBJ databases">
        <title>Characterisation of pf16 and phiPMW: Two novel phages infecting Pseudomonas putida PpG1.</title>
        <authorList>
            <person name="Magill D.J."/>
            <person name="Krylov V.N."/>
            <person name="Shaburova O.V."/>
            <person name="Allen C.C.R."/>
            <person name="McGrath J.W."/>
            <person name="Quinn J.P."/>
            <person name="Kulakov L.A."/>
        </authorList>
    </citation>
    <scope>NUCLEOTIDE SEQUENCE [LARGE SCALE GENOMIC DNA]</scope>
</reference>
<proteinExistence type="predicted"/>
<organism evidence="2 3">
    <name type="scientific">Pseudomonas phage pf16</name>
    <dbReference type="NCBI Taxonomy" id="1815630"/>
    <lineage>
        <taxon>Viruses</taxon>
        <taxon>Duplodnaviria</taxon>
        <taxon>Heunggongvirae</taxon>
        <taxon>Uroviricota</taxon>
        <taxon>Caudoviricetes</taxon>
        <taxon>Chakrabartyvirus</taxon>
        <taxon>Chakrabartyvirus pf16</taxon>
    </lineage>
</organism>
<dbReference type="Gene3D" id="3.90.228.10">
    <property type="match status" value="1"/>
</dbReference>
<evidence type="ECO:0000313" key="3">
    <source>
        <dbReference type="Proteomes" id="UP000225821"/>
    </source>
</evidence>
<sequence length="1312" mass="144514">MEDLEIISEELLTELFNMGSAKGYPFTVSAPGEYPADPAITFQAVFTDDHGTEFAFRVYKANLIQGSGQRKYGKNTRVLAFMRRKTKNFAQNITVDSGTFKKVLVTFMQCYTEYKDSKDGPLASSYAIILQASLKPYATLFVRATARAFKSNRKLHLSLYGVNEEGTNGSIELLYVNPQTIYPYWGGPEFDEAKFVGNPTHVKLSKLEGHEVQPAVAGQVTPVSVAADPNAGLTPPATQAAPADNLPDPMNNPTAFNDDLFARLHYAKGRDDFASILRDVRVHRQYMQQHFDTLFNELYVGKSLDALFDKVNLDQWREGMGFYLKRYDPVAYAYIVVYVTNSKTAVEDLGEEMSKISGEVITLKAQSGNVKTGGSISKLFETMSSRINAAAASLLLDAKPGDFEVALTQAYGTVQEAISEDLVVKGSFVPFITDRTNGYSNPNIAKLMVTGYYAGLVDGTVLAQDIDGYVVSDASVTQNGSLIFTKYDDWFDQSQQLIDALVKKYVNKTSVSFGTGEGIETTMLKLFMAGDIKTFNSTGAANYRTIDQKELTRLVEEFVATAPMDFINKTLLSAFDGQIAIGTMYNFNDAVIGAYAKRIGNLPADQSLSDVNVNALFGFIRYDASSNRALGTIAYFSKRPDVFYNKFITAPAMIVDQTAVSFISIGKMDVDAYVDKVIGTFKPGTSNWEVFNAYVFASMFGPVLTETQIAKLVNANLLDSTNFKTLALRAPNMAEGYLAAGKTVVDLLGLIPSIPDHLSRRQDMFVKVYNGSPTIDQDAVKGRLVKLISQGYADKVAEVLGADAVNDYAEANPELVVNMVFDETARFIKLLDADTLNKVLGRAMDTYAKFPNGFGLVQGLNVNNLWDKLSIDTVKRLAIKLNSYDRSQAPSVRAVDEQAVSTAVVELWTKDNAVGESMFGSMPIEERRLVAKAVHSKNFMNSTKAELVGDNIPIKPLVDLTPERINQILKYNDIKVPRVSQVRDNTTLTELMAKNVITDPINKLAVTEDVKTEQELEEMTIEYDAFNRYKHGNIAVKMLRSFSVNIPVQEKGFADWVAKMNAEGTDPQIMRPMFHGTGSIAASMILRYGFKVINANDSSVVGRMLGDGIYFSNVLDKVSQYMSDGGYSRGTGVKGYIFEMEVSLGKYARDFKAAGPGTGYSTTRVISPEWAVFNANEQTRIYKAYECELIDKAQMSALKSKHGINESTSIVGIKHFTNFINEAGPGGKMKNAVVFIFMDGTIPVSKTKAVDFEDFDASKFGKHVKLDWSGSGPTVQIATNGPGGVFCVRSTKSMMYDREKIGQFLDYLNGKA</sequence>
<protein>
    <recommendedName>
        <fullName evidence="1">PARP catalytic domain-containing protein</fullName>
    </recommendedName>
</protein>
<accession>A0A1S5R3W8</accession>
<gene>
    <name evidence="2" type="ORF">pf16_92</name>
</gene>
<dbReference type="EMBL" id="KU873925">
    <property type="protein sequence ID" value="AND75015.1"/>
    <property type="molecule type" value="Genomic_DNA"/>
</dbReference>
<dbReference type="GO" id="GO:0003950">
    <property type="term" value="F:NAD+ poly-ADP-ribosyltransferase activity"/>
    <property type="evidence" value="ECO:0007669"/>
    <property type="project" value="InterPro"/>
</dbReference>
<dbReference type="Pfam" id="PF00644">
    <property type="entry name" value="PARP"/>
    <property type="match status" value="1"/>
</dbReference>
<name>A0A1S5R3W8_9CAUD</name>
<evidence type="ECO:0000313" key="2">
    <source>
        <dbReference type="EMBL" id="AND75015.1"/>
    </source>
</evidence>
<dbReference type="Proteomes" id="UP000225821">
    <property type="component" value="Segment"/>
</dbReference>
<dbReference type="InterPro" id="IPR012317">
    <property type="entry name" value="Poly(ADP-ribose)pol_cat_dom"/>
</dbReference>
<keyword evidence="3" id="KW-1185">Reference proteome</keyword>